<reference evidence="12" key="2">
    <citation type="submission" date="2021-09" db="EMBL/GenBank/DDBJ databases">
        <authorList>
            <person name="Jia N."/>
            <person name="Wang J."/>
            <person name="Shi W."/>
            <person name="Du L."/>
            <person name="Sun Y."/>
            <person name="Zhan W."/>
            <person name="Jiang J."/>
            <person name="Wang Q."/>
            <person name="Zhang B."/>
            <person name="Ji P."/>
            <person name="Sakyi L.B."/>
            <person name="Cui X."/>
            <person name="Yuan T."/>
            <person name="Jiang B."/>
            <person name="Yang W."/>
            <person name="Lam T.T.-Y."/>
            <person name="Chang Q."/>
            <person name="Ding S."/>
            <person name="Wang X."/>
            <person name="Zhu J."/>
            <person name="Ruan X."/>
            <person name="Zhao L."/>
            <person name="Wei J."/>
            <person name="Que T."/>
            <person name="Du C."/>
            <person name="Cheng J."/>
            <person name="Dai P."/>
            <person name="Han X."/>
            <person name="Huang E."/>
            <person name="Gao Y."/>
            <person name="Liu J."/>
            <person name="Shao H."/>
            <person name="Ye R."/>
            <person name="Li L."/>
            <person name="Wei W."/>
            <person name="Wang X."/>
            <person name="Wang C."/>
            <person name="Huo Q."/>
            <person name="Li W."/>
            <person name="Guo W."/>
            <person name="Chen H."/>
            <person name="Chen S."/>
            <person name="Zhou L."/>
            <person name="Zhou L."/>
            <person name="Ni X."/>
            <person name="Tian J."/>
            <person name="Zhou Y."/>
            <person name="Sheng Y."/>
            <person name="Liu T."/>
            <person name="Pan Y."/>
            <person name="Xia L."/>
            <person name="Li J."/>
            <person name="Zhao F."/>
            <person name="Cao W."/>
        </authorList>
    </citation>
    <scope>NUCLEOTIDE SEQUENCE</scope>
    <source>
        <strain evidence="12">Rsan-2018</strain>
        <tissue evidence="12">Larvae</tissue>
    </source>
</reference>
<evidence type="ECO:0000256" key="9">
    <source>
        <dbReference type="SAM" id="Phobius"/>
    </source>
</evidence>
<dbReference type="Gene3D" id="3.40.390.10">
    <property type="entry name" value="Collagenase (Catalytic Domain)"/>
    <property type="match status" value="2"/>
</dbReference>
<dbReference type="VEuPathDB" id="VectorBase:RSAN_031974"/>
<keyword evidence="9" id="KW-0472">Membrane</keyword>
<dbReference type="SUPFAM" id="SSF55486">
    <property type="entry name" value="Metalloproteases ('zincins'), catalytic domain"/>
    <property type="match status" value="2"/>
</dbReference>
<reference evidence="12" key="1">
    <citation type="journal article" date="2020" name="Cell">
        <title>Large-Scale Comparative Analyses of Tick Genomes Elucidate Their Genetic Diversity and Vector Capacities.</title>
        <authorList>
            <consortium name="Tick Genome and Microbiome Consortium (TIGMIC)"/>
            <person name="Jia N."/>
            <person name="Wang J."/>
            <person name="Shi W."/>
            <person name="Du L."/>
            <person name="Sun Y."/>
            <person name="Zhan W."/>
            <person name="Jiang J.F."/>
            <person name="Wang Q."/>
            <person name="Zhang B."/>
            <person name="Ji P."/>
            <person name="Bell-Sakyi L."/>
            <person name="Cui X.M."/>
            <person name="Yuan T.T."/>
            <person name="Jiang B.G."/>
            <person name="Yang W.F."/>
            <person name="Lam T.T."/>
            <person name="Chang Q.C."/>
            <person name="Ding S.J."/>
            <person name="Wang X.J."/>
            <person name="Zhu J.G."/>
            <person name="Ruan X.D."/>
            <person name="Zhao L."/>
            <person name="Wei J.T."/>
            <person name="Ye R.Z."/>
            <person name="Que T.C."/>
            <person name="Du C.H."/>
            <person name="Zhou Y.H."/>
            <person name="Cheng J.X."/>
            <person name="Dai P.F."/>
            <person name="Guo W.B."/>
            <person name="Han X.H."/>
            <person name="Huang E.J."/>
            <person name="Li L.F."/>
            <person name="Wei W."/>
            <person name="Gao Y.C."/>
            <person name="Liu J.Z."/>
            <person name="Shao H.Z."/>
            <person name="Wang X."/>
            <person name="Wang C.C."/>
            <person name="Yang T.C."/>
            <person name="Huo Q.B."/>
            <person name="Li W."/>
            <person name="Chen H.Y."/>
            <person name="Chen S.E."/>
            <person name="Zhou L.G."/>
            <person name="Ni X.B."/>
            <person name="Tian J.H."/>
            <person name="Sheng Y."/>
            <person name="Liu T."/>
            <person name="Pan Y.S."/>
            <person name="Xia L.Y."/>
            <person name="Li J."/>
            <person name="Zhao F."/>
            <person name="Cao W.C."/>
        </authorList>
    </citation>
    <scope>NUCLEOTIDE SEQUENCE</scope>
    <source>
        <strain evidence="12">Rsan-2018</strain>
    </source>
</reference>
<dbReference type="PANTHER" id="PTHR11733">
    <property type="entry name" value="ZINC METALLOPROTEASE FAMILY M13 NEPRILYSIN-RELATED"/>
    <property type="match status" value="1"/>
</dbReference>
<dbReference type="Proteomes" id="UP000821837">
    <property type="component" value="Chromosome 3"/>
</dbReference>
<dbReference type="InterPro" id="IPR018497">
    <property type="entry name" value="Peptidase_M13_C"/>
</dbReference>
<proteinExistence type="inferred from homology"/>
<keyword evidence="4" id="KW-0479">Metal-binding</keyword>
<dbReference type="GO" id="GO:0016485">
    <property type="term" value="P:protein processing"/>
    <property type="evidence" value="ECO:0007669"/>
    <property type="project" value="TreeGrafter"/>
</dbReference>
<dbReference type="Pfam" id="PF01431">
    <property type="entry name" value="Peptidase_M13"/>
    <property type="match status" value="1"/>
</dbReference>
<evidence type="ECO:0000313" key="13">
    <source>
        <dbReference type="Proteomes" id="UP000821837"/>
    </source>
</evidence>
<dbReference type="InterPro" id="IPR024079">
    <property type="entry name" value="MetalloPept_cat_dom_sf"/>
</dbReference>
<keyword evidence="9" id="KW-0812">Transmembrane</keyword>
<evidence type="ECO:0000259" key="11">
    <source>
        <dbReference type="Pfam" id="PF05649"/>
    </source>
</evidence>
<evidence type="ECO:0000256" key="6">
    <source>
        <dbReference type="ARBA" id="ARBA00022833"/>
    </source>
</evidence>
<sequence>MLVQRPIIIEAPNIPPPPSPQRDDRLDDDQYDRPKRRRRHYRSSGSRSSRRRRRYSYSDSTSSDSRRRRHHRRRRHRRSYEGRPRRYYGDDPEIPGRPGRPMYASPPPYYYGEPMGPVPYMQRRARSYERVPPRFPRYVAGYGPPMVPPSDPPLPTKQRSLTVEIQTPPASPPVPTSYTASAPLLTYQNNRYGTNSSSSDSWKPGNTASQQPTSFLTTISTSSFSGRAPLGYGGKAVENPWMAPYNFMRRNFNQGNLVLSVIFILGIAACVIALIGQYGRYREGRETIEEEEEGGVMHGPWLFNLSGVASTVLMRGYKLCHAPDCKREADRLASVLSTGPCDSFYDYVCSRRWAPKRKSADAMTADADAVLDIQDNVWRKIKSDGKQSLAGSHVEKLRGRLAGWPYHEVQLDVDILRVAGRLVRLLRLATLLSLRVERGSGTKVTIVLGHAAPPLNIRDFRNNAKWKEQWVSSRRTPMTLRPEQLKVLNFCLRLVNLNAAKGSSASRSGATFSSFLDAAVGDLIELTRKDVHVKIQPPKYGNELNQLLNTVSPRAALNYLGFYAVDHLWPFSPEGEREVKPGHRERSCLQMTERALPSEILEIGFQIYKNRLNWTDLHRLANETKRHIIDGVRSLSWMDHAMKVKVIEKIDATGVEFFPRHTKASTMAAPATQRSALELYQRAVEKSFATSVRSGTAPGEGLFSHHSKLGSDGVLRVPLAAAVAVSATTGASPSPYLALLRSTRLSVRLAKALLQVALNDDSWTPAGRDRYRAVQSCFLSRFPALRDPLEESRLVPKPAAVARDDVLEHVAVALAHIEFRRGVQHLRHNMTDYRLADAQAWSSEQLFFMSYAESECQAYDDEWTFRRFLTLHESPARQRVDMALAHDPTFHRAFHCHRGFAMRPRHSCSFW</sequence>
<dbReference type="EMBL" id="JABSTV010001249">
    <property type="protein sequence ID" value="KAH7961355.1"/>
    <property type="molecule type" value="Genomic_DNA"/>
</dbReference>
<comment type="similarity">
    <text evidence="2">Belongs to the peptidase M13 family.</text>
</comment>
<dbReference type="AlphaFoldDB" id="A0A9D4PYU7"/>
<evidence type="ECO:0000256" key="8">
    <source>
        <dbReference type="SAM" id="MobiDB-lite"/>
    </source>
</evidence>
<dbReference type="GO" id="GO:0005886">
    <property type="term" value="C:plasma membrane"/>
    <property type="evidence" value="ECO:0007669"/>
    <property type="project" value="TreeGrafter"/>
</dbReference>
<dbReference type="PROSITE" id="PS51885">
    <property type="entry name" value="NEPRILYSIN"/>
    <property type="match status" value="1"/>
</dbReference>
<protein>
    <submittedName>
        <fullName evidence="12">Uncharacterized protein</fullName>
    </submittedName>
</protein>
<evidence type="ECO:0000313" key="12">
    <source>
        <dbReference type="EMBL" id="KAH7961355.1"/>
    </source>
</evidence>
<feature type="transmembrane region" description="Helical" evidence="9">
    <location>
        <begin position="257"/>
        <end position="278"/>
    </location>
</feature>
<dbReference type="InterPro" id="IPR042089">
    <property type="entry name" value="Peptidase_M13_dom_2"/>
</dbReference>
<feature type="compositionally biased region" description="Low complexity" evidence="8">
    <location>
        <begin position="1"/>
        <end position="12"/>
    </location>
</feature>
<evidence type="ECO:0000256" key="7">
    <source>
        <dbReference type="ARBA" id="ARBA00023049"/>
    </source>
</evidence>
<dbReference type="PANTHER" id="PTHR11733:SF241">
    <property type="entry name" value="GH26575P-RELATED"/>
    <property type="match status" value="1"/>
</dbReference>
<keyword evidence="5" id="KW-0378">Hydrolase</keyword>
<feature type="domain" description="Peptidase M13 N-terminal" evidence="11">
    <location>
        <begin position="512"/>
        <end position="654"/>
    </location>
</feature>
<feature type="compositionally biased region" description="Basic and acidic residues" evidence="8">
    <location>
        <begin position="79"/>
        <end position="89"/>
    </location>
</feature>
<keyword evidence="7" id="KW-0482">Metalloprotease</keyword>
<feature type="compositionally biased region" description="Basic residues" evidence="8">
    <location>
        <begin position="34"/>
        <end position="55"/>
    </location>
</feature>
<evidence type="ECO:0000256" key="5">
    <source>
        <dbReference type="ARBA" id="ARBA00022801"/>
    </source>
</evidence>
<evidence type="ECO:0000256" key="2">
    <source>
        <dbReference type="ARBA" id="ARBA00007357"/>
    </source>
</evidence>
<comment type="cofactor">
    <cofactor evidence="1">
        <name>Zn(2+)</name>
        <dbReference type="ChEBI" id="CHEBI:29105"/>
    </cofactor>
</comment>
<dbReference type="GO" id="GO:0046872">
    <property type="term" value="F:metal ion binding"/>
    <property type="evidence" value="ECO:0007669"/>
    <property type="project" value="UniProtKB-KW"/>
</dbReference>
<dbReference type="Pfam" id="PF05649">
    <property type="entry name" value="Peptidase_M13_N"/>
    <property type="match status" value="1"/>
</dbReference>
<comment type="caution">
    <text evidence="12">The sequence shown here is derived from an EMBL/GenBank/DDBJ whole genome shotgun (WGS) entry which is preliminary data.</text>
</comment>
<keyword evidence="13" id="KW-1185">Reference proteome</keyword>
<dbReference type="Gene3D" id="1.10.1380.10">
    <property type="entry name" value="Neutral endopeptidase , domain2"/>
    <property type="match status" value="1"/>
</dbReference>
<feature type="region of interest" description="Disordered" evidence="8">
    <location>
        <begin position="1"/>
        <end position="102"/>
    </location>
</feature>
<name>A0A9D4PYU7_RHISA</name>
<keyword evidence="3" id="KW-0645">Protease</keyword>
<gene>
    <name evidence="12" type="ORF">HPB52_008165</name>
</gene>
<dbReference type="InterPro" id="IPR000718">
    <property type="entry name" value="Peptidase_M13"/>
</dbReference>
<dbReference type="GO" id="GO:0004222">
    <property type="term" value="F:metalloendopeptidase activity"/>
    <property type="evidence" value="ECO:0007669"/>
    <property type="project" value="InterPro"/>
</dbReference>
<evidence type="ECO:0000256" key="3">
    <source>
        <dbReference type="ARBA" id="ARBA00022670"/>
    </source>
</evidence>
<accession>A0A9D4PYU7</accession>
<dbReference type="InterPro" id="IPR008753">
    <property type="entry name" value="Peptidase_M13_N"/>
</dbReference>
<feature type="compositionally biased region" description="Basic residues" evidence="8">
    <location>
        <begin position="66"/>
        <end position="78"/>
    </location>
</feature>
<feature type="region of interest" description="Disordered" evidence="8">
    <location>
        <begin position="189"/>
        <end position="212"/>
    </location>
</feature>
<evidence type="ECO:0000256" key="1">
    <source>
        <dbReference type="ARBA" id="ARBA00001947"/>
    </source>
</evidence>
<keyword evidence="6" id="KW-0862">Zinc</keyword>
<keyword evidence="9" id="KW-1133">Transmembrane helix</keyword>
<evidence type="ECO:0000259" key="10">
    <source>
        <dbReference type="Pfam" id="PF01431"/>
    </source>
</evidence>
<organism evidence="12 13">
    <name type="scientific">Rhipicephalus sanguineus</name>
    <name type="common">Brown dog tick</name>
    <name type="synonym">Ixodes sanguineus</name>
    <dbReference type="NCBI Taxonomy" id="34632"/>
    <lineage>
        <taxon>Eukaryota</taxon>
        <taxon>Metazoa</taxon>
        <taxon>Ecdysozoa</taxon>
        <taxon>Arthropoda</taxon>
        <taxon>Chelicerata</taxon>
        <taxon>Arachnida</taxon>
        <taxon>Acari</taxon>
        <taxon>Parasitiformes</taxon>
        <taxon>Ixodida</taxon>
        <taxon>Ixodoidea</taxon>
        <taxon>Ixodidae</taxon>
        <taxon>Rhipicephalinae</taxon>
        <taxon>Rhipicephalus</taxon>
        <taxon>Rhipicephalus</taxon>
    </lineage>
</organism>
<evidence type="ECO:0000256" key="4">
    <source>
        <dbReference type="ARBA" id="ARBA00022723"/>
    </source>
</evidence>
<feature type="domain" description="Peptidase M13 C-terminal" evidence="10">
    <location>
        <begin position="761"/>
        <end position="909"/>
    </location>
</feature>